<evidence type="ECO:0000259" key="17">
    <source>
        <dbReference type="PROSITE" id="PS50142"/>
    </source>
</evidence>
<keyword evidence="5 15" id="KW-0963">Cytoplasm</keyword>
<evidence type="ECO:0000256" key="11">
    <source>
        <dbReference type="ARBA" id="ARBA00022759"/>
    </source>
</evidence>
<comment type="subunit">
    <text evidence="4 15">Homodimer.</text>
</comment>
<dbReference type="PANTHER" id="PTHR11207">
    <property type="entry name" value="RIBONUCLEASE III"/>
    <property type="match status" value="1"/>
</dbReference>
<dbReference type="HAMAP" id="MF_00104">
    <property type="entry name" value="RNase_III"/>
    <property type="match status" value="1"/>
</dbReference>
<dbReference type="GO" id="GO:0042802">
    <property type="term" value="F:identical protein binding"/>
    <property type="evidence" value="ECO:0007669"/>
    <property type="project" value="UniProtKB-ARBA"/>
</dbReference>
<dbReference type="PANTHER" id="PTHR11207:SF0">
    <property type="entry name" value="RIBONUCLEASE 3"/>
    <property type="match status" value="1"/>
</dbReference>
<evidence type="ECO:0000256" key="2">
    <source>
        <dbReference type="ARBA" id="ARBA00004496"/>
    </source>
</evidence>
<comment type="function">
    <text evidence="15">Digests double-stranded RNA. Involved in the processing of primary rRNA transcript to yield the immediate precursors to the large and small rRNAs (23S and 16S). Processes some mRNAs, and tRNAs when they are encoded in the rRNA operon. Processes pre-crRNA and tracrRNA of type II CRISPR loci if present in the organism.</text>
</comment>
<comment type="subcellular location">
    <subcellularLocation>
        <location evidence="2 15">Cytoplasm</location>
    </subcellularLocation>
</comment>
<feature type="active site" evidence="15">
    <location>
        <position position="114"/>
    </location>
</feature>
<evidence type="ECO:0000256" key="13">
    <source>
        <dbReference type="ARBA" id="ARBA00022842"/>
    </source>
</evidence>
<evidence type="ECO:0000313" key="18">
    <source>
        <dbReference type="EMBL" id="KKT33845.1"/>
    </source>
</evidence>
<comment type="similarity">
    <text evidence="3">Belongs to the ribonuclease III family.</text>
</comment>
<feature type="binding site" evidence="15">
    <location>
        <position position="114"/>
    </location>
    <ligand>
        <name>Mg(2+)</name>
        <dbReference type="ChEBI" id="CHEBI:18420"/>
    </ligand>
</feature>
<evidence type="ECO:0000259" key="16">
    <source>
        <dbReference type="PROSITE" id="PS50137"/>
    </source>
</evidence>
<dbReference type="GO" id="GO:0006397">
    <property type="term" value="P:mRNA processing"/>
    <property type="evidence" value="ECO:0007669"/>
    <property type="project" value="UniProtKB-UniRule"/>
</dbReference>
<dbReference type="SUPFAM" id="SSF54768">
    <property type="entry name" value="dsRNA-binding domain-like"/>
    <property type="match status" value="1"/>
</dbReference>
<dbReference type="GO" id="GO:0003725">
    <property type="term" value="F:double-stranded RNA binding"/>
    <property type="evidence" value="ECO:0007669"/>
    <property type="project" value="TreeGrafter"/>
</dbReference>
<dbReference type="Gene3D" id="1.10.1520.10">
    <property type="entry name" value="Ribonuclease III domain"/>
    <property type="match status" value="1"/>
</dbReference>
<dbReference type="PROSITE" id="PS50137">
    <property type="entry name" value="DS_RBD"/>
    <property type="match status" value="1"/>
</dbReference>
<keyword evidence="6 15" id="KW-0698">rRNA processing</keyword>
<dbReference type="InterPro" id="IPR014720">
    <property type="entry name" value="dsRBD_dom"/>
</dbReference>
<keyword evidence="12 15" id="KW-0378">Hydrolase</keyword>
<dbReference type="InterPro" id="IPR000999">
    <property type="entry name" value="RNase_III_dom"/>
</dbReference>
<comment type="caution">
    <text evidence="18">The sequence shown here is derived from an EMBL/GenBank/DDBJ whole genome shotgun (WGS) entry which is preliminary data.</text>
</comment>
<evidence type="ECO:0000256" key="8">
    <source>
        <dbReference type="ARBA" id="ARBA00022694"/>
    </source>
</evidence>
<comment type="cofactor">
    <cofactor evidence="15">
        <name>Mg(2+)</name>
        <dbReference type="ChEBI" id="CHEBI:18420"/>
    </cofactor>
</comment>
<dbReference type="FunFam" id="3.30.160.20:FF:000003">
    <property type="entry name" value="Ribonuclease 3"/>
    <property type="match status" value="1"/>
</dbReference>
<dbReference type="GO" id="GO:0046872">
    <property type="term" value="F:metal ion binding"/>
    <property type="evidence" value="ECO:0007669"/>
    <property type="project" value="UniProtKB-KW"/>
</dbReference>
<dbReference type="PROSITE" id="PS50142">
    <property type="entry name" value="RNASE_3_2"/>
    <property type="match status" value="1"/>
</dbReference>
<evidence type="ECO:0000256" key="14">
    <source>
        <dbReference type="ARBA" id="ARBA00022884"/>
    </source>
</evidence>
<dbReference type="PROSITE" id="PS00517">
    <property type="entry name" value="RNASE_3_1"/>
    <property type="match status" value="1"/>
</dbReference>
<dbReference type="Gene3D" id="3.30.160.20">
    <property type="match status" value="1"/>
</dbReference>
<organism evidence="18 19">
    <name type="scientific">Candidatus Woesebacteria bacterium GW2011_GWB1_44_11b</name>
    <dbReference type="NCBI Taxonomy" id="1618580"/>
    <lineage>
        <taxon>Bacteria</taxon>
        <taxon>Candidatus Woeseibacteriota</taxon>
    </lineage>
</organism>
<dbReference type="EMBL" id="LCHL01000007">
    <property type="protein sequence ID" value="KKT33845.1"/>
    <property type="molecule type" value="Genomic_DNA"/>
</dbReference>
<evidence type="ECO:0000256" key="6">
    <source>
        <dbReference type="ARBA" id="ARBA00022552"/>
    </source>
</evidence>
<feature type="active site" evidence="15">
    <location>
        <position position="42"/>
    </location>
</feature>
<feature type="domain" description="RNase III" evidence="17">
    <location>
        <begin position="1"/>
        <end position="125"/>
    </location>
</feature>
<keyword evidence="14 15" id="KW-0694">RNA-binding</keyword>
<dbReference type="NCBIfam" id="TIGR02191">
    <property type="entry name" value="RNaseIII"/>
    <property type="match status" value="1"/>
</dbReference>
<keyword evidence="7 15" id="KW-0507">mRNA processing</keyword>
<comment type="catalytic activity">
    <reaction evidence="1 15">
        <text>Endonucleolytic cleavage to 5'-phosphomonoester.</text>
        <dbReference type="EC" id="3.1.26.3"/>
    </reaction>
</comment>
<accession>A0A0G1GH10</accession>
<dbReference type="AlphaFoldDB" id="A0A0G1GH10"/>
<keyword evidence="10 15" id="KW-0479">Metal-binding</keyword>
<feature type="binding site" evidence="15">
    <location>
        <position position="38"/>
    </location>
    <ligand>
        <name>Mg(2+)</name>
        <dbReference type="ChEBI" id="CHEBI:18420"/>
    </ligand>
</feature>
<evidence type="ECO:0000256" key="7">
    <source>
        <dbReference type="ARBA" id="ARBA00022664"/>
    </source>
</evidence>
<dbReference type="Pfam" id="PF00035">
    <property type="entry name" value="dsrm"/>
    <property type="match status" value="1"/>
</dbReference>
<dbReference type="Proteomes" id="UP000034192">
    <property type="component" value="Unassembled WGS sequence"/>
</dbReference>
<evidence type="ECO:0000256" key="9">
    <source>
        <dbReference type="ARBA" id="ARBA00022722"/>
    </source>
</evidence>
<dbReference type="GO" id="GO:0004525">
    <property type="term" value="F:ribonuclease III activity"/>
    <property type="evidence" value="ECO:0007669"/>
    <property type="project" value="UniProtKB-UniRule"/>
</dbReference>
<reference evidence="18 19" key="1">
    <citation type="journal article" date="2015" name="Nature">
        <title>rRNA introns, odd ribosomes, and small enigmatic genomes across a large radiation of phyla.</title>
        <authorList>
            <person name="Brown C.T."/>
            <person name="Hug L.A."/>
            <person name="Thomas B.C."/>
            <person name="Sharon I."/>
            <person name="Castelle C.J."/>
            <person name="Singh A."/>
            <person name="Wilkins M.J."/>
            <person name="Williams K.H."/>
            <person name="Banfield J.F."/>
        </authorList>
    </citation>
    <scope>NUCLEOTIDE SEQUENCE [LARGE SCALE GENOMIC DNA]</scope>
</reference>
<dbReference type="InterPro" id="IPR036389">
    <property type="entry name" value="RNase_III_sf"/>
</dbReference>
<protein>
    <recommendedName>
        <fullName evidence="15">Ribonuclease 3</fullName>
        <ecNumber evidence="15">3.1.26.3</ecNumber>
    </recommendedName>
    <alternativeName>
        <fullName evidence="15">Ribonuclease III</fullName>
        <shortName evidence="15">RNase III</shortName>
    </alternativeName>
</protein>
<dbReference type="SMART" id="SM00535">
    <property type="entry name" value="RIBOc"/>
    <property type="match status" value="1"/>
</dbReference>
<evidence type="ECO:0000256" key="4">
    <source>
        <dbReference type="ARBA" id="ARBA00011738"/>
    </source>
</evidence>
<evidence type="ECO:0000256" key="3">
    <source>
        <dbReference type="ARBA" id="ARBA00010183"/>
    </source>
</evidence>
<sequence>MVDISKLETSKNKFQKAFIHKSWLNEHPEEKQSNERLEFLGDAVLEFIVSFHIFKKFPTQDEGYLTSLRANLVSTQALSAVAQKLELGEKLLLSKGEEESGGRGNKSLLANTLEALIGAIYLDQGLEETTKFIEEHIFSTIEEKLASPLKDIKSRLQEEVQSKGLPAPKYKVVKEEGPDHARQFTVDVYVDKKVSGRGLGGSKSAAQQAAATAALEKLSLKD</sequence>
<keyword evidence="15" id="KW-0699">rRNA-binding</keyword>
<keyword evidence="13 15" id="KW-0460">Magnesium</keyword>
<dbReference type="GO" id="GO:0010468">
    <property type="term" value="P:regulation of gene expression"/>
    <property type="evidence" value="ECO:0007669"/>
    <property type="project" value="TreeGrafter"/>
</dbReference>
<dbReference type="GO" id="GO:0006364">
    <property type="term" value="P:rRNA processing"/>
    <property type="evidence" value="ECO:0007669"/>
    <property type="project" value="UniProtKB-UniRule"/>
</dbReference>
<evidence type="ECO:0000256" key="15">
    <source>
        <dbReference type="HAMAP-Rule" id="MF_00104"/>
    </source>
</evidence>
<dbReference type="EC" id="3.1.26.3" evidence="15"/>
<evidence type="ECO:0000313" key="19">
    <source>
        <dbReference type="Proteomes" id="UP000034192"/>
    </source>
</evidence>
<name>A0A0G1GH10_9BACT</name>
<dbReference type="FunFam" id="1.10.1520.10:FF:000001">
    <property type="entry name" value="Ribonuclease 3"/>
    <property type="match status" value="1"/>
</dbReference>
<evidence type="ECO:0000256" key="5">
    <source>
        <dbReference type="ARBA" id="ARBA00022490"/>
    </source>
</evidence>
<evidence type="ECO:0000256" key="10">
    <source>
        <dbReference type="ARBA" id="ARBA00022723"/>
    </source>
</evidence>
<dbReference type="SMART" id="SM00358">
    <property type="entry name" value="DSRM"/>
    <property type="match status" value="1"/>
</dbReference>
<proteinExistence type="inferred from homology"/>
<feature type="binding site" evidence="15">
    <location>
        <position position="111"/>
    </location>
    <ligand>
        <name>Mg(2+)</name>
        <dbReference type="ChEBI" id="CHEBI:18420"/>
    </ligand>
</feature>
<dbReference type="CDD" id="cd00593">
    <property type="entry name" value="RIBOc"/>
    <property type="match status" value="1"/>
</dbReference>
<evidence type="ECO:0000256" key="12">
    <source>
        <dbReference type="ARBA" id="ARBA00022801"/>
    </source>
</evidence>
<dbReference type="Pfam" id="PF14622">
    <property type="entry name" value="Ribonucleas_3_3"/>
    <property type="match status" value="1"/>
</dbReference>
<dbReference type="GO" id="GO:0005737">
    <property type="term" value="C:cytoplasm"/>
    <property type="evidence" value="ECO:0007669"/>
    <property type="project" value="UniProtKB-SubCell"/>
</dbReference>
<feature type="domain" description="DRBM" evidence="16">
    <location>
        <begin position="151"/>
        <end position="220"/>
    </location>
</feature>
<dbReference type="GO" id="GO:0008033">
    <property type="term" value="P:tRNA processing"/>
    <property type="evidence" value="ECO:0007669"/>
    <property type="project" value="UniProtKB-KW"/>
</dbReference>
<dbReference type="GO" id="GO:0019843">
    <property type="term" value="F:rRNA binding"/>
    <property type="evidence" value="ECO:0007669"/>
    <property type="project" value="UniProtKB-KW"/>
</dbReference>
<dbReference type="SUPFAM" id="SSF69065">
    <property type="entry name" value="RNase III domain-like"/>
    <property type="match status" value="1"/>
</dbReference>
<gene>
    <name evidence="15" type="primary">rnc</name>
    <name evidence="18" type="ORF">UW21_C0007G0007</name>
</gene>
<evidence type="ECO:0000256" key="1">
    <source>
        <dbReference type="ARBA" id="ARBA00000109"/>
    </source>
</evidence>
<dbReference type="InterPro" id="IPR011907">
    <property type="entry name" value="RNase_III"/>
</dbReference>
<dbReference type="CDD" id="cd10845">
    <property type="entry name" value="DSRM_RNAse_III_family"/>
    <property type="match status" value="1"/>
</dbReference>
<dbReference type="PATRIC" id="fig|1618580.3.peg.114"/>
<keyword evidence="9 15" id="KW-0540">Nuclease</keyword>
<keyword evidence="11 15" id="KW-0255">Endonuclease</keyword>
<keyword evidence="8 15" id="KW-0819">tRNA processing</keyword>